<dbReference type="RefSeq" id="WP_016176565.1">
    <property type="nucleotide sequence ID" value="NZ_KE136370.1"/>
</dbReference>
<proteinExistence type="predicted"/>
<accession>A0ABN0KSB4</accession>
<sequence length="48" mass="5902">MKKFEFSYNYKGVDKWVIIGASNEEDAYRRFVFAYMHCEVEEVEEEQR</sequence>
<dbReference type="Proteomes" id="UP000014210">
    <property type="component" value="Unassembled WGS sequence"/>
</dbReference>
<name>A0ABN0KSB4_9ENTE</name>
<gene>
    <name evidence="1" type="ORF">OMS_00348</name>
</gene>
<keyword evidence="2" id="KW-1185">Reference proteome</keyword>
<comment type="caution">
    <text evidence="1">The sequence shown here is derived from an EMBL/GenBank/DDBJ whole genome shotgun (WGS) entry which is preliminary data.</text>
</comment>
<evidence type="ECO:0000313" key="1">
    <source>
        <dbReference type="EMBL" id="EOT35977.1"/>
    </source>
</evidence>
<reference evidence="1 2" key="1">
    <citation type="submission" date="2013-03" db="EMBL/GenBank/DDBJ databases">
        <title>The Genome Sequence of Enterococcus durans ATCC_6056 (Illumina only assembly).</title>
        <authorList>
            <consortium name="The Broad Institute Genomics Platform"/>
            <consortium name="The Broad Institute Genome Sequencing Center for Infectious Disease"/>
            <person name="Earl A."/>
            <person name="Russ C."/>
            <person name="Gilmore M."/>
            <person name="Surin D."/>
            <person name="Walker B."/>
            <person name="Young S."/>
            <person name="Zeng Q."/>
            <person name="Gargeya S."/>
            <person name="Fitzgerald M."/>
            <person name="Haas B."/>
            <person name="Abouelleil A."/>
            <person name="Allen A.W."/>
            <person name="Alvarado L."/>
            <person name="Arachchi H.M."/>
            <person name="Berlin A.M."/>
            <person name="Chapman S.B."/>
            <person name="Gainer-Dewar J."/>
            <person name="Goldberg J."/>
            <person name="Griggs A."/>
            <person name="Gujja S."/>
            <person name="Hansen M."/>
            <person name="Howarth C."/>
            <person name="Imamovic A."/>
            <person name="Ireland A."/>
            <person name="Larimer J."/>
            <person name="McCowan C."/>
            <person name="Murphy C."/>
            <person name="Pearson M."/>
            <person name="Poon T.W."/>
            <person name="Priest M."/>
            <person name="Roberts A."/>
            <person name="Saif S."/>
            <person name="Shea T."/>
            <person name="Sisk P."/>
            <person name="Sykes S."/>
            <person name="Wortman J."/>
            <person name="Nusbaum C."/>
            <person name="Birren B."/>
        </authorList>
    </citation>
    <scope>NUCLEOTIDE SEQUENCE [LARGE SCALE GENOMIC DNA]</scope>
    <source>
        <strain evidence="1 2">ATCC 6056</strain>
    </source>
</reference>
<evidence type="ECO:0008006" key="3">
    <source>
        <dbReference type="Google" id="ProtNLM"/>
    </source>
</evidence>
<dbReference type="EMBL" id="AHYU01000007">
    <property type="protein sequence ID" value="EOT35977.1"/>
    <property type="molecule type" value="Genomic_DNA"/>
</dbReference>
<protein>
    <recommendedName>
        <fullName evidence="3">Phage protein</fullName>
    </recommendedName>
</protein>
<evidence type="ECO:0000313" key="2">
    <source>
        <dbReference type="Proteomes" id="UP000014210"/>
    </source>
</evidence>
<organism evidence="1 2">
    <name type="scientific">Enterococcus durans ATCC 6056</name>
    <dbReference type="NCBI Taxonomy" id="1140001"/>
    <lineage>
        <taxon>Bacteria</taxon>
        <taxon>Bacillati</taxon>
        <taxon>Bacillota</taxon>
        <taxon>Bacilli</taxon>
        <taxon>Lactobacillales</taxon>
        <taxon>Enterococcaceae</taxon>
        <taxon>Enterococcus</taxon>
    </lineage>
</organism>